<accession>A0A7J5XB53</accession>
<evidence type="ECO:0000313" key="3">
    <source>
        <dbReference type="EMBL" id="KAF3834161.1"/>
    </source>
</evidence>
<evidence type="ECO:0008006" key="5">
    <source>
        <dbReference type="Google" id="ProtNLM"/>
    </source>
</evidence>
<keyword evidence="4" id="KW-1185">Reference proteome</keyword>
<organism evidence="3 4">
    <name type="scientific">Dissostichus mawsoni</name>
    <name type="common">Antarctic cod</name>
    <dbReference type="NCBI Taxonomy" id="36200"/>
    <lineage>
        <taxon>Eukaryota</taxon>
        <taxon>Metazoa</taxon>
        <taxon>Chordata</taxon>
        <taxon>Craniata</taxon>
        <taxon>Vertebrata</taxon>
        <taxon>Euteleostomi</taxon>
        <taxon>Actinopterygii</taxon>
        <taxon>Neopterygii</taxon>
        <taxon>Teleostei</taxon>
        <taxon>Neoteleostei</taxon>
        <taxon>Acanthomorphata</taxon>
        <taxon>Eupercaria</taxon>
        <taxon>Perciformes</taxon>
        <taxon>Notothenioidei</taxon>
        <taxon>Nototheniidae</taxon>
        <taxon>Dissostichus</taxon>
    </lineage>
</organism>
<feature type="compositionally biased region" description="Acidic residues" evidence="2">
    <location>
        <begin position="310"/>
        <end position="319"/>
    </location>
</feature>
<dbReference type="Pfam" id="PF15010">
    <property type="entry name" value="FAM131"/>
    <property type="match status" value="2"/>
</dbReference>
<comment type="caution">
    <text evidence="3">The sequence shown here is derived from an EMBL/GenBank/DDBJ whole genome shotgun (WGS) entry which is preliminary data.</text>
</comment>
<dbReference type="EMBL" id="JAAKFY010000026">
    <property type="protein sequence ID" value="KAF3834161.1"/>
    <property type="molecule type" value="Genomic_DNA"/>
</dbReference>
<dbReference type="InterPro" id="IPR026782">
    <property type="entry name" value="FAM131"/>
</dbReference>
<name>A0A7J5XB53_DISMA</name>
<gene>
    <name evidence="3" type="ORF">F7725_025365</name>
</gene>
<dbReference type="OrthoDB" id="8899318at2759"/>
<dbReference type="PANTHER" id="PTHR15736:SF9">
    <property type="entry name" value="PROTEIN FAM131B"/>
    <property type="match status" value="1"/>
</dbReference>
<dbReference type="Proteomes" id="UP000518266">
    <property type="component" value="Unassembled WGS sequence"/>
</dbReference>
<feature type="region of interest" description="Disordered" evidence="2">
    <location>
        <begin position="361"/>
        <end position="395"/>
    </location>
</feature>
<sequence>MEAKPRPESDLSFFILSMEDTTSILPRPKRKPPQAYGIGALAKSSLTGVPRSMKDKVTKPTAMAHGRVAHMIEWQSWGKPTNRGAAGERGIMQQFAISEMTLFGWNSIDGESMGAGSNQGSVAHLSEVNQESITSRDQVLHHSSADVWPHTYVSQGLYCLSSSDAWDPITSQPSGMASPAAGSYIMSAGGGSGAAGTPGEGFEGTVGNYLQQHHYTLQQQNQLQQLQHIHQFQQQQFLQYQQQQSMEQRLHSASHSLQATPNSTIHSLGPPTHPRLADLWGAALVEAHHGEIIGQLNGQMVDMIGGVETVGEEPEPESEDTPKQHEEEEEEELTKASSFNWNCPNPWALVEEVTLILEPEPCSLTPSPLKEDLPSTRGSSPGLPAQIAQSVPERKPFEVTPCIVQSVEE</sequence>
<dbReference type="AlphaFoldDB" id="A0A7J5XB53"/>
<comment type="similarity">
    <text evidence="1">Belongs to the FAM131 family.</text>
</comment>
<evidence type="ECO:0000313" key="4">
    <source>
        <dbReference type="Proteomes" id="UP000518266"/>
    </source>
</evidence>
<reference evidence="3 4" key="1">
    <citation type="submission" date="2020-03" db="EMBL/GenBank/DDBJ databases">
        <title>Dissostichus mawsoni Genome sequencing and assembly.</title>
        <authorList>
            <person name="Park H."/>
        </authorList>
    </citation>
    <scope>NUCLEOTIDE SEQUENCE [LARGE SCALE GENOMIC DNA]</scope>
    <source>
        <strain evidence="3">DM0001</strain>
        <tissue evidence="3">Muscle</tissue>
    </source>
</reference>
<protein>
    <recommendedName>
        <fullName evidence="5">Family with sequence similarity 131 member Ba</fullName>
    </recommendedName>
</protein>
<feature type="region of interest" description="Disordered" evidence="2">
    <location>
        <begin position="310"/>
        <end position="338"/>
    </location>
</feature>
<proteinExistence type="inferred from homology"/>
<evidence type="ECO:0000256" key="1">
    <source>
        <dbReference type="ARBA" id="ARBA00010635"/>
    </source>
</evidence>
<dbReference type="PANTHER" id="PTHR15736">
    <property type="entry name" value="PROTEIN FAM131B-RELATED"/>
    <property type="match status" value="1"/>
</dbReference>
<evidence type="ECO:0000256" key="2">
    <source>
        <dbReference type="SAM" id="MobiDB-lite"/>
    </source>
</evidence>